<name>A0A0L0NR49_CANAR</name>
<dbReference type="AlphaFoldDB" id="A0A0L0NR49"/>
<accession>A0A0L0NR49</accession>
<proteinExistence type="predicted"/>
<comment type="caution">
    <text evidence="2">The sequence shown here is derived from an EMBL/GenBank/DDBJ whole genome shotgun (WGS) entry which is preliminary data.</text>
</comment>
<protein>
    <submittedName>
        <fullName evidence="2">Uncharacterized protein</fullName>
    </submittedName>
</protein>
<dbReference type="Proteomes" id="UP000037122">
    <property type="component" value="Unassembled WGS sequence"/>
</dbReference>
<evidence type="ECO:0000313" key="2">
    <source>
        <dbReference type="EMBL" id="KND96513.1"/>
    </source>
</evidence>
<gene>
    <name evidence="2" type="ORF">QG37_07123</name>
</gene>
<organism evidence="2 3">
    <name type="scientific">Candidozyma auris</name>
    <name type="common">Yeast</name>
    <name type="synonym">Candida auris</name>
    <dbReference type="NCBI Taxonomy" id="498019"/>
    <lineage>
        <taxon>Eukaryota</taxon>
        <taxon>Fungi</taxon>
        <taxon>Dikarya</taxon>
        <taxon>Ascomycota</taxon>
        <taxon>Saccharomycotina</taxon>
        <taxon>Pichiomycetes</taxon>
        <taxon>Metschnikowiaceae</taxon>
        <taxon>Candidozyma</taxon>
    </lineage>
</organism>
<feature type="region of interest" description="Disordered" evidence="1">
    <location>
        <begin position="1"/>
        <end position="20"/>
    </location>
</feature>
<evidence type="ECO:0000256" key="1">
    <source>
        <dbReference type="SAM" id="MobiDB-lite"/>
    </source>
</evidence>
<evidence type="ECO:0000313" key="3">
    <source>
        <dbReference type="Proteomes" id="UP000037122"/>
    </source>
</evidence>
<reference evidence="3" key="1">
    <citation type="journal article" date="2015" name="BMC Genomics">
        <title>Draft genome of a commonly misdiagnosed multidrug resistant pathogen Candida auris.</title>
        <authorList>
            <person name="Chatterjee S."/>
            <person name="Alampalli S.V."/>
            <person name="Nageshan R.K."/>
            <person name="Chettiar S.T."/>
            <person name="Joshi S."/>
            <person name="Tatu U.S."/>
        </authorList>
    </citation>
    <scope>NUCLEOTIDE SEQUENCE [LARGE SCALE GENOMIC DNA]</scope>
    <source>
        <strain evidence="3">6684</strain>
    </source>
</reference>
<sequence length="50" mass="5589">MGAAERQAEKGQKEGRPKGRVREIWATGDQLEGRLGRGRKAVEFTGLLFF</sequence>
<dbReference type="EMBL" id="LGST01000054">
    <property type="protein sequence ID" value="KND96513.1"/>
    <property type="molecule type" value="Genomic_DNA"/>
</dbReference>
<dbReference type="VEuPathDB" id="FungiDB:QG37_07123"/>